<dbReference type="UniPathway" id="UPA00126">
    <property type="reaction ID" value="UER00423"/>
</dbReference>
<evidence type="ECO:0000256" key="11">
    <source>
        <dbReference type="ARBA" id="ARBA00030762"/>
    </source>
</evidence>
<dbReference type="InterPro" id="IPR014710">
    <property type="entry name" value="RmlC-like_jellyroll"/>
</dbReference>
<evidence type="ECO:0000256" key="5">
    <source>
        <dbReference type="ARBA" id="ARBA00011956"/>
    </source>
</evidence>
<proteinExistence type="inferred from homology"/>
<dbReference type="PRINTS" id="PR00714">
    <property type="entry name" value="MAN6PISMRASE"/>
</dbReference>
<comment type="similarity">
    <text evidence="4">Belongs to the mannose-6-phosphate isomerase type 1 family.</text>
</comment>
<reference evidence="14" key="1">
    <citation type="submission" date="2020-04" db="EMBL/GenBank/DDBJ databases">
        <title>Genome Assembly and Annotation of Botryosphaeria dothidea sdau 11-99, a Latent Pathogen of Apple Fruit Ring Rot in China.</title>
        <authorList>
            <person name="Yu C."/>
            <person name="Diao Y."/>
            <person name="Lu Q."/>
            <person name="Zhao J."/>
            <person name="Cui S."/>
            <person name="Peng C."/>
            <person name="He B."/>
            <person name="Liu H."/>
        </authorList>
    </citation>
    <scope>NUCLEOTIDE SEQUENCE [LARGE SCALE GENOMIC DNA]</scope>
    <source>
        <strain evidence="14">Sdau11-99</strain>
    </source>
</reference>
<evidence type="ECO:0000256" key="1">
    <source>
        <dbReference type="ARBA" id="ARBA00000757"/>
    </source>
</evidence>
<dbReference type="PANTHER" id="PTHR10309">
    <property type="entry name" value="MANNOSE-6-PHOSPHATE ISOMERASE"/>
    <property type="match status" value="1"/>
</dbReference>
<dbReference type="OrthoDB" id="6605218at2759"/>
<evidence type="ECO:0000256" key="4">
    <source>
        <dbReference type="ARBA" id="ARBA00010772"/>
    </source>
</evidence>
<protein>
    <recommendedName>
        <fullName evidence="6">Mannose-6-phosphate isomerase</fullName>
        <ecNumber evidence="5">5.3.1.8</ecNumber>
    </recommendedName>
    <alternativeName>
        <fullName evidence="10">Phosphohexomutase</fullName>
    </alternativeName>
    <alternativeName>
        <fullName evidence="11">Phosphomannose isomerase</fullName>
    </alternativeName>
</protein>
<dbReference type="EMBL" id="WWBZ02000001">
    <property type="protein sequence ID" value="KAF4313379.1"/>
    <property type="molecule type" value="Genomic_DNA"/>
</dbReference>
<evidence type="ECO:0000256" key="10">
    <source>
        <dbReference type="ARBA" id="ARBA00029741"/>
    </source>
</evidence>
<dbReference type="PANTHER" id="PTHR10309:SF4">
    <property type="entry name" value="MANNOSE-6-PHOSPHATE ISOMERASE"/>
    <property type="match status" value="1"/>
</dbReference>
<evidence type="ECO:0000256" key="3">
    <source>
        <dbReference type="ARBA" id="ARBA00004666"/>
    </source>
</evidence>
<evidence type="ECO:0000313" key="14">
    <source>
        <dbReference type="EMBL" id="KAF4313379.1"/>
    </source>
</evidence>
<evidence type="ECO:0000256" key="9">
    <source>
        <dbReference type="ARBA" id="ARBA00023235"/>
    </source>
</evidence>
<evidence type="ECO:0000313" key="15">
    <source>
        <dbReference type="Proteomes" id="UP000572817"/>
    </source>
</evidence>
<dbReference type="Pfam" id="PF20511">
    <property type="entry name" value="PMI_typeI_cat"/>
    <property type="match status" value="1"/>
</dbReference>
<dbReference type="PIRSF" id="PIRSF001480">
    <property type="entry name" value="Mannose-6-phosphate_isomerase"/>
    <property type="match status" value="1"/>
</dbReference>
<keyword evidence="9 14" id="KW-0413">Isomerase</keyword>
<dbReference type="SUPFAM" id="SSF51182">
    <property type="entry name" value="RmlC-like cupins"/>
    <property type="match status" value="1"/>
</dbReference>
<dbReference type="Proteomes" id="UP000572817">
    <property type="component" value="Unassembled WGS sequence"/>
</dbReference>
<dbReference type="GO" id="GO:0008270">
    <property type="term" value="F:zinc ion binding"/>
    <property type="evidence" value="ECO:0007669"/>
    <property type="project" value="InterPro"/>
</dbReference>
<gene>
    <name evidence="14" type="ORF">GTA08_BOTSDO00711</name>
</gene>
<comment type="caution">
    <text evidence="14">The sequence shown here is derived from an EMBL/GenBank/DDBJ whole genome shotgun (WGS) entry which is preliminary data.</text>
</comment>
<keyword evidence="15" id="KW-1185">Reference proteome</keyword>
<dbReference type="InterPro" id="IPR001250">
    <property type="entry name" value="Man6P_Isoase-1"/>
</dbReference>
<keyword evidence="8 12" id="KW-0862">Zinc</keyword>
<evidence type="ECO:0000259" key="13">
    <source>
        <dbReference type="Pfam" id="PF20511"/>
    </source>
</evidence>
<evidence type="ECO:0000256" key="8">
    <source>
        <dbReference type="ARBA" id="ARBA00022833"/>
    </source>
</evidence>
<evidence type="ECO:0000256" key="2">
    <source>
        <dbReference type="ARBA" id="ARBA00002564"/>
    </source>
</evidence>
<feature type="binding site" evidence="12">
    <location>
        <position position="135"/>
    </location>
    <ligand>
        <name>Zn(2+)</name>
        <dbReference type="ChEBI" id="CHEBI:29105"/>
    </ligand>
</feature>
<keyword evidence="7 12" id="KW-0479">Metal-binding</keyword>
<sequence>MVQRVIQLKCYCNEYPWGKQGSQSAAARIASKTPGTDFKIDQSKSYAEMWYGTYPELPAYVLDSGENLQDVINKSPYELLGRRVIQKFGLDLPYLPKVLSIAKALPLQLHPNKSLASELHKRDPSSFTDPNHKPEIAIALSKFEAFCGFKPLNDIEQLMLLEPLQRFFPNIKKAKFDDQTLKYVVQSMLSASESDVKEVEEALAKVDKSAFGKHTNTPELLPRLQDQYGKTDPGSLVALITMNYLVLQPGESIYIPADGIHAYLAGDIIECMARSNNVLNTGFCPRAERNNVETFISSLTFTPHDAKEAILPSKPYEGGKDGHTKVYAPPMSEFNMLASDIPSGATEHLTAVSGPSSLICTQGWGEFKADGKTYEIKEGYVFFIGQGVELEIGAREALQLFTAYVV</sequence>
<comment type="pathway">
    <text evidence="3">Nucleotide-sugar biosynthesis; GDP-alpha-D-mannose biosynthesis; alpha-D-mannose 1-phosphate from D-fructose 6-phosphate: step 1/2.</text>
</comment>
<dbReference type="InterPro" id="IPR046457">
    <property type="entry name" value="PMI_typeI_cat"/>
</dbReference>
<accession>A0A8H4J677</accession>
<dbReference type="GO" id="GO:0005829">
    <property type="term" value="C:cytosol"/>
    <property type="evidence" value="ECO:0007669"/>
    <property type="project" value="TreeGrafter"/>
</dbReference>
<evidence type="ECO:0000256" key="6">
    <source>
        <dbReference type="ARBA" id="ARBA00018236"/>
    </source>
</evidence>
<comment type="catalytic activity">
    <reaction evidence="1">
        <text>D-mannose 6-phosphate = D-fructose 6-phosphate</text>
        <dbReference type="Rhea" id="RHEA:12356"/>
        <dbReference type="ChEBI" id="CHEBI:58735"/>
        <dbReference type="ChEBI" id="CHEBI:61527"/>
        <dbReference type="EC" id="5.3.1.8"/>
    </reaction>
</comment>
<comment type="cofactor">
    <cofactor evidence="12">
        <name>Zn(2+)</name>
        <dbReference type="ChEBI" id="CHEBI:29105"/>
    </cofactor>
    <text evidence="12">Binds 1 zinc ion per subunit.</text>
</comment>
<evidence type="ECO:0000256" key="12">
    <source>
        <dbReference type="PIRSR" id="PIRSR001480-2"/>
    </source>
</evidence>
<dbReference type="GO" id="GO:0009298">
    <property type="term" value="P:GDP-mannose biosynthetic process"/>
    <property type="evidence" value="ECO:0007669"/>
    <property type="project" value="UniProtKB-UniPathway"/>
</dbReference>
<dbReference type="GO" id="GO:0004476">
    <property type="term" value="F:mannose-6-phosphate isomerase activity"/>
    <property type="evidence" value="ECO:0007669"/>
    <property type="project" value="UniProtKB-EC"/>
</dbReference>
<dbReference type="EC" id="5.3.1.8" evidence="5"/>
<dbReference type="AlphaFoldDB" id="A0A8H4J677"/>
<name>A0A8H4J677_9PEZI</name>
<dbReference type="InterPro" id="IPR011051">
    <property type="entry name" value="RmlC_Cupin_sf"/>
</dbReference>
<dbReference type="InterPro" id="IPR016305">
    <property type="entry name" value="Mannose-6-P_Isomerase"/>
</dbReference>
<evidence type="ECO:0000256" key="7">
    <source>
        <dbReference type="ARBA" id="ARBA00022723"/>
    </source>
</evidence>
<dbReference type="CDD" id="cd07011">
    <property type="entry name" value="cupin_PMI_type_I_N"/>
    <property type="match status" value="1"/>
</dbReference>
<dbReference type="Gene3D" id="2.60.120.10">
    <property type="entry name" value="Jelly Rolls"/>
    <property type="match status" value="2"/>
</dbReference>
<comment type="function">
    <text evidence="2">Involved in the synthesis of the GDP-mannose and dolichol-phosphate-mannose required for a number of critical mannosyl transfer reactions.</text>
</comment>
<dbReference type="Gene3D" id="1.10.441.10">
    <property type="entry name" value="Phosphomannose Isomerase, domain 2"/>
    <property type="match status" value="1"/>
</dbReference>
<feature type="binding site" evidence="12">
    <location>
        <position position="261"/>
    </location>
    <ligand>
        <name>Zn(2+)</name>
        <dbReference type="ChEBI" id="CHEBI:29105"/>
    </ligand>
</feature>
<feature type="domain" description="Phosphomannose isomerase type I catalytic" evidence="13">
    <location>
        <begin position="6"/>
        <end position="152"/>
    </location>
</feature>
<feature type="binding site" evidence="12">
    <location>
        <position position="110"/>
    </location>
    <ligand>
        <name>Zn(2+)</name>
        <dbReference type="ChEBI" id="CHEBI:29105"/>
    </ligand>
</feature>
<feature type="binding site" evidence="12">
    <location>
        <position position="108"/>
    </location>
    <ligand>
        <name>Zn(2+)</name>
        <dbReference type="ChEBI" id="CHEBI:29105"/>
    </ligand>
</feature>
<organism evidence="14 15">
    <name type="scientific">Botryosphaeria dothidea</name>
    <dbReference type="NCBI Taxonomy" id="55169"/>
    <lineage>
        <taxon>Eukaryota</taxon>
        <taxon>Fungi</taxon>
        <taxon>Dikarya</taxon>
        <taxon>Ascomycota</taxon>
        <taxon>Pezizomycotina</taxon>
        <taxon>Dothideomycetes</taxon>
        <taxon>Dothideomycetes incertae sedis</taxon>
        <taxon>Botryosphaeriales</taxon>
        <taxon>Botryosphaeriaceae</taxon>
        <taxon>Botryosphaeria</taxon>
    </lineage>
</organism>
<dbReference type="NCBIfam" id="TIGR00218">
    <property type="entry name" value="manA"/>
    <property type="match status" value="1"/>
</dbReference>
<dbReference type="GO" id="GO:0005975">
    <property type="term" value="P:carbohydrate metabolic process"/>
    <property type="evidence" value="ECO:0007669"/>
    <property type="project" value="InterPro"/>
</dbReference>